<gene>
    <name evidence="1" type="ORF">I79_003971</name>
</gene>
<evidence type="ECO:0000313" key="2">
    <source>
        <dbReference type="Proteomes" id="UP000001075"/>
    </source>
</evidence>
<evidence type="ECO:0000313" key="1">
    <source>
        <dbReference type="EMBL" id="EGV99588.1"/>
    </source>
</evidence>
<accession>G3H1E6</accession>
<protein>
    <submittedName>
        <fullName evidence="1">Uncharacterized protein</fullName>
    </submittedName>
</protein>
<dbReference type="InParanoid" id="G3H1E6"/>
<reference evidence="2" key="1">
    <citation type="journal article" date="2011" name="Nat. Biotechnol.">
        <title>The genomic sequence of the Chinese hamster ovary (CHO)-K1 cell line.</title>
        <authorList>
            <person name="Xu X."/>
            <person name="Nagarajan H."/>
            <person name="Lewis N.E."/>
            <person name="Pan S."/>
            <person name="Cai Z."/>
            <person name="Liu X."/>
            <person name="Chen W."/>
            <person name="Xie M."/>
            <person name="Wang W."/>
            <person name="Hammond S."/>
            <person name="Andersen M.R."/>
            <person name="Neff N."/>
            <person name="Passarelli B."/>
            <person name="Koh W."/>
            <person name="Fan H.C."/>
            <person name="Wang J."/>
            <person name="Gui Y."/>
            <person name="Lee K.H."/>
            <person name="Betenbaugh M.J."/>
            <person name="Quake S.R."/>
            <person name="Famili I."/>
            <person name="Palsson B.O."/>
            <person name="Wang J."/>
        </authorList>
    </citation>
    <scope>NUCLEOTIDE SEQUENCE [LARGE SCALE GENOMIC DNA]</scope>
    <source>
        <strain evidence="2">CHO K1 cell line</strain>
    </source>
</reference>
<sequence>MGTAMLQDKAVEDVGGEIGKAGWQRPCRMRGSQSNGGRRAHHYAVYPGVGYLSKDYNSYTLALG</sequence>
<dbReference type="AlphaFoldDB" id="G3H1E6"/>
<name>G3H1E6_CRIGR</name>
<dbReference type="Proteomes" id="UP000001075">
    <property type="component" value="Unassembled WGS sequence"/>
</dbReference>
<proteinExistence type="predicted"/>
<organism evidence="1 2">
    <name type="scientific">Cricetulus griseus</name>
    <name type="common">Chinese hamster</name>
    <name type="synonym">Cricetulus barabensis griseus</name>
    <dbReference type="NCBI Taxonomy" id="10029"/>
    <lineage>
        <taxon>Eukaryota</taxon>
        <taxon>Metazoa</taxon>
        <taxon>Chordata</taxon>
        <taxon>Craniata</taxon>
        <taxon>Vertebrata</taxon>
        <taxon>Euteleostomi</taxon>
        <taxon>Mammalia</taxon>
        <taxon>Eutheria</taxon>
        <taxon>Euarchontoglires</taxon>
        <taxon>Glires</taxon>
        <taxon>Rodentia</taxon>
        <taxon>Myomorpha</taxon>
        <taxon>Muroidea</taxon>
        <taxon>Cricetidae</taxon>
        <taxon>Cricetinae</taxon>
        <taxon>Cricetulus</taxon>
    </lineage>
</organism>
<dbReference type="EMBL" id="JH000104">
    <property type="protein sequence ID" value="EGV99588.1"/>
    <property type="molecule type" value="Genomic_DNA"/>
</dbReference>